<feature type="transmembrane region" description="Helical" evidence="6">
    <location>
        <begin position="355"/>
        <end position="376"/>
    </location>
</feature>
<feature type="transmembrane region" description="Helical" evidence="6">
    <location>
        <begin position="270"/>
        <end position="289"/>
    </location>
</feature>
<dbReference type="InterPro" id="IPR020846">
    <property type="entry name" value="MFS_dom"/>
</dbReference>
<keyword evidence="9" id="KW-1185">Reference proteome</keyword>
<dbReference type="PANTHER" id="PTHR43124:SF10">
    <property type="entry name" value="PURINE EFFLUX PUMP PBUE"/>
    <property type="match status" value="1"/>
</dbReference>
<dbReference type="RefSeq" id="WP_091822577.1">
    <property type="nucleotide sequence ID" value="NZ_FNRJ01000001.1"/>
</dbReference>
<evidence type="ECO:0000313" key="9">
    <source>
        <dbReference type="Proteomes" id="UP000242469"/>
    </source>
</evidence>
<protein>
    <submittedName>
        <fullName evidence="8">Predicted arabinose efflux permease, MFS family</fullName>
    </submittedName>
</protein>
<dbReference type="AlphaFoldDB" id="A0A1H3YKS9"/>
<keyword evidence="2" id="KW-1003">Cell membrane</keyword>
<dbReference type="GO" id="GO:0005886">
    <property type="term" value="C:plasma membrane"/>
    <property type="evidence" value="ECO:0007669"/>
    <property type="project" value="UniProtKB-SubCell"/>
</dbReference>
<comment type="subcellular location">
    <subcellularLocation>
        <location evidence="1">Cell membrane</location>
        <topology evidence="1">Multi-pass membrane protein</topology>
    </subcellularLocation>
</comment>
<dbReference type="Proteomes" id="UP000242469">
    <property type="component" value="Unassembled WGS sequence"/>
</dbReference>
<organism evidence="8 9">
    <name type="scientific">Marinobacterium iners DSM 11526</name>
    <dbReference type="NCBI Taxonomy" id="1122198"/>
    <lineage>
        <taxon>Bacteria</taxon>
        <taxon>Pseudomonadati</taxon>
        <taxon>Pseudomonadota</taxon>
        <taxon>Gammaproteobacteria</taxon>
        <taxon>Oceanospirillales</taxon>
        <taxon>Oceanospirillaceae</taxon>
        <taxon>Marinobacterium</taxon>
    </lineage>
</organism>
<evidence type="ECO:0000256" key="3">
    <source>
        <dbReference type="ARBA" id="ARBA00022692"/>
    </source>
</evidence>
<dbReference type="InterPro" id="IPR036259">
    <property type="entry name" value="MFS_trans_sf"/>
</dbReference>
<feature type="transmembrane region" description="Helical" evidence="6">
    <location>
        <begin position="163"/>
        <end position="183"/>
    </location>
</feature>
<dbReference type="OrthoDB" id="5869542at2"/>
<evidence type="ECO:0000256" key="1">
    <source>
        <dbReference type="ARBA" id="ARBA00004651"/>
    </source>
</evidence>
<keyword evidence="4 6" id="KW-1133">Transmembrane helix</keyword>
<evidence type="ECO:0000256" key="5">
    <source>
        <dbReference type="ARBA" id="ARBA00023136"/>
    </source>
</evidence>
<gene>
    <name evidence="8" type="ORF">SAMN02745729_101517</name>
</gene>
<feature type="transmembrane region" description="Helical" evidence="6">
    <location>
        <begin position="46"/>
        <end position="71"/>
    </location>
</feature>
<sequence length="390" mass="40739">MTNVHTSTDNRKTILALTLIAAVAPALLMMAPVVAGQLGVELHLGPAAIGSLFTAELGAMSLASLPAYYWLSRVNWRLAGTLAASVFILANLGSMLADSASTLIPLRILSGLGGGSLMILCMGTASMLPKPDRIYGCWVMGQLVLGALGLTLLPSLFAHYGLAVFFAVLAVLMLLCLPLIRYLPANKQQSASTAKAETTARLSLPALVGLLAVLLFYISLNGVWTFLGALAESINIDAQVSGNVLAMASLLGIAGALSATLLGGRKRFRLLLVGGYAVMIAGILLLTGSPDETRFTLAALGFKYAWTFALPFILASLASIDRNGQLMSLVNLVIGGGLALGPLVAGRMIEELHGFQAVLLGSALMAFLSLVLILLLQSKTEQTLGEPEHV</sequence>
<reference evidence="9" key="1">
    <citation type="submission" date="2016-10" db="EMBL/GenBank/DDBJ databases">
        <authorList>
            <person name="Varghese N."/>
            <person name="Submissions S."/>
        </authorList>
    </citation>
    <scope>NUCLEOTIDE SEQUENCE [LARGE SCALE GENOMIC DNA]</scope>
    <source>
        <strain evidence="9">DSM 11526</strain>
    </source>
</reference>
<evidence type="ECO:0000256" key="6">
    <source>
        <dbReference type="SAM" id="Phobius"/>
    </source>
</evidence>
<feature type="transmembrane region" description="Helical" evidence="6">
    <location>
        <begin position="329"/>
        <end position="349"/>
    </location>
</feature>
<feature type="transmembrane region" description="Helical" evidence="6">
    <location>
        <begin position="135"/>
        <end position="157"/>
    </location>
</feature>
<dbReference type="STRING" id="1122198.SAMN02745729_101517"/>
<dbReference type="EMBL" id="FNRJ01000001">
    <property type="protein sequence ID" value="SEA12155.1"/>
    <property type="molecule type" value="Genomic_DNA"/>
</dbReference>
<feature type="transmembrane region" description="Helical" evidence="6">
    <location>
        <begin position="78"/>
        <end position="97"/>
    </location>
</feature>
<proteinExistence type="predicted"/>
<feature type="transmembrane region" description="Helical" evidence="6">
    <location>
        <begin position="244"/>
        <end position="263"/>
    </location>
</feature>
<dbReference type="PROSITE" id="PS50850">
    <property type="entry name" value="MFS"/>
    <property type="match status" value="1"/>
</dbReference>
<evidence type="ECO:0000259" key="7">
    <source>
        <dbReference type="PROSITE" id="PS50850"/>
    </source>
</evidence>
<dbReference type="SUPFAM" id="SSF103473">
    <property type="entry name" value="MFS general substrate transporter"/>
    <property type="match status" value="1"/>
</dbReference>
<feature type="transmembrane region" description="Helical" evidence="6">
    <location>
        <begin position="103"/>
        <end position="123"/>
    </location>
</feature>
<dbReference type="GO" id="GO:0022857">
    <property type="term" value="F:transmembrane transporter activity"/>
    <property type="evidence" value="ECO:0007669"/>
    <property type="project" value="InterPro"/>
</dbReference>
<feature type="transmembrane region" description="Helical" evidence="6">
    <location>
        <begin position="204"/>
        <end position="224"/>
    </location>
</feature>
<evidence type="ECO:0000256" key="4">
    <source>
        <dbReference type="ARBA" id="ARBA00022989"/>
    </source>
</evidence>
<keyword evidence="5 6" id="KW-0472">Membrane</keyword>
<dbReference type="InterPro" id="IPR050189">
    <property type="entry name" value="MFS_Efflux_Transporters"/>
</dbReference>
<accession>A0A1H3YKS9</accession>
<feature type="transmembrane region" description="Helical" evidence="6">
    <location>
        <begin position="295"/>
        <end position="317"/>
    </location>
</feature>
<dbReference type="Pfam" id="PF07690">
    <property type="entry name" value="MFS_1"/>
    <property type="match status" value="1"/>
</dbReference>
<dbReference type="InterPro" id="IPR011701">
    <property type="entry name" value="MFS"/>
</dbReference>
<dbReference type="Gene3D" id="1.20.1250.20">
    <property type="entry name" value="MFS general substrate transporter like domains"/>
    <property type="match status" value="1"/>
</dbReference>
<dbReference type="PANTHER" id="PTHR43124">
    <property type="entry name" value="PURINE EFFLUX PUMP PBUE"/>
    <property type="match status" value="1"/>
</dbReference>
<name>A0A1H3YKS9_9GAMM</name>
<feature type="domain" description="Major facilitator superfamily (MFS) profile" evidence="7">
    <location>
        <begin position="1"/>
        <end position="381"/>
    </location>
</feature>
<evidence type="ECO:0000256" key="2">
    <source>
        <dbReference type="ARBA" id="ARBA00022475"/>
    </source>
</evidence>
<keyword evidence="3 6" id="KW-0812">Transmembrane</keyword>
<evidence type="ECO:0000313" key="8">
    <source>
        <dbReference type="EMBL" id="SEA12155.1"/>
    </source>
</evidence>